<dbReference type="AlphaFoldDB" id="A0A7L1L027"/>
<dbReference type="PANTHER" id="PTHR13388:SF9">
    <property type="entry name" value="TRANSMEMBRANE PROTEIN 132A"/>
    <property type="match status" value="1"/>
</dbReference>
<dbReference type="InterPro" id="IPR026307">
    <property type="entry name" value="TMEM132"/>
</dbReference>
<comment type="caution">
    <text evidence="3">The sequence shown here is derived from an EMBL/GenBank/DDBJ whole genome shotgun (WGS) entry which is preliminary data.</text>
</comment>
<evidence type="ECO:0000313" key="3">
    <source>
        <dbReference type="EMBL" id="NXN68682.1"/>
    </source>
</evidence>
<feature type="non-terminal residue" evidence="3">
    <location>
        <position position="1"/>
    </location>
</feature>
<name>A0A7L1L027_HIMHI</name>
<reference evidence="3 4" key="1">
    <citation type="submission" date="2019-09" db="EMBL/GenBank/DDBJ databases">
        <title>Bird 10,000 Genomes (B10K) Project - Family phase.</title>
        <authorList>
            <person name="Zhang G."/>
        </authorList>
    </citation>
    <scope>NUCLEOTIDE SEQUENCE [LARGE SCALE GENOMIC DNA]</scope>
    <source>
        <strain evidence="3">B10K-DU-002-13</strain>
        <tissue evidence="3">Muscle</tissue>
    </source>
</reference>
<organism evidence="3 4">
    <name type="scientific">Himantopus himantopus</name>
    <name type="common">Black-winged stilt</name>
    <name type="synonym">Charadrius himantopus</name>
    <dbReference type="NCBI Taxonomy" id="225398"/>
    <lineage>
        <taxon>Eukaryota</taxon>
        <taxon>Metazoa</taxon>
        <taxon>Chordata</taxon>
        <taxon>Craniata</taxon>
        <taxon>Vertebrata</taxon>
        <taxon>Euteleostomi</taxon>
        <taxon>Archelosauria</taxon>
        <taxon>Archosauria</taxon>
        <taxon>Dinosauria</taxon>
        <taxon>Saurischia</taxon>
        <taxon>Theropoda</taxon>
        <taxon>Coelurosauria</taxon>
        <taxon>Aves</taxon>
        <taxon>Neognathae</taxon>
        <taxon>Neoaves</taxon>
        <taxon>Charadriiformes</taxon>
        <taxon>Recurvirostridae</taxon>
        <taxon>Himantopus</taxon>
    </lineage>
</organism>
<feature type="domain" description="Transmembrane protein TMEM132 sixth" evidence="2">
    <location>
        <begin position="114"/>
        <end position="155"/>
    </location>
</feature>
<dbReference type="InterPro" id="IPR055424">
    <property type="entry name" value="Ig_TMEM132_6th"/>
</dbReference>
<dbReference type="PANTHER" id="PTHR13388">
    <property type="entry name" value="DETONATOR, ISOFORM E"/>
    <property type="match status" value="1"/>
</dbReference>
<proteinExistence type="predicted"/>
<evidence type="ECO:0000259" key="1">
    <source>
        <dbReference type="Pfam" id="PF23486"/>
    </source>
</evidence>
<dbReference type="Proteomes" id="UP000571567">
    <property type="component" value="Unassembled WGS sequence"/>
</dbReference>
<dbReference type="InterPro" id="IPR055423">
    <property type="entry name" value="Ig_TMEM132_5th"/>
</dbReference>
<dbReference type="Pfam" id="PF23486">
    <property type="entry name" value="Ig_TMEM132_5th"/>
    <property type="match status" value="1"/>
</dbReference>
<dbReference type="GO" id="GO:0005783">
    <property type="term" value="C:endoplasmic reticulum"/>
    <property type="evidence" value="ECO:0007669"/>
    <property type="project" value="TreeGrafter"/>
</dbReference>
<evidence type="ECO:0000259" key="2">
    <source>
        <dbReference type="Pfam" id="PF23487"/>
    </source>
</evidence>
<evidence type="ECO:0000313" key="4">
    <source>
        <dbReference type="Proteomes" id="UP000571567"/>
    </source>
</evidence>
<sequence length="155" mass="16655">PAEAEEPGEDAERRARGCRPQYQRTALRVLAHFVAHPLDGGRHLAYLPGPDWLLDVTHLVASRTRVQDPRVASLEGGTVVVGREPGVTSVEVRSPLSDSILGEQMLVVSEEKVTVTELRAQVVSGLSLTLRAEPGHPGVVTATAQGTDTLRTPKQ</sequence>
<dbReference type="EMBL" id="VXBK01005407">
    <property type="protein sequence ID" value="NXN68682.1"/>
    <property type="molecule type" value="Genomic_DNA"/>
</dbReference>
<feature type="non-terminal residue" evidence="3">
    <location>
        <position position="155"/>
    </location>
</feature>
<accession>A0A7L1L027</accession>
<dbReference type="OrthoDB" id="10026202at2759"/>
<protein>
    <submittedName>
        <fullName evidence="3">T132A protein</fullName>
    </submittedName>
</protein>
<dbReference type="Pfam" id="PF23487">
    <property type="entry name" value="Ig_TMEM132_6th"/>
    <property type="match status" value="1"/>
</dbReference>
<keyword evidence="4" id="KW-1185">Reference proteome</keyword>
<feature type="domain" description="Transmembrane protein TMEM132 fifth" evidence="1">
    <location>
        <begin position="8"/>
        <end position="113"/>
    </location>
</feature>
<gene>
    <name evidence="3" type="primary">Tmem132a</name>
    <name evidence="3" type="ORF">HIMHIM_R03522</name>
</gene>